<dbReference type="GO" id="GO:0008168">
    <property type="term" value="F:methyltransferase activity"/>
    <property type="evidence" value="ECO:0007669"/>
    <property type="project" value="UniProtKB-KW"/>
</dbReference>
<comment type="caution">
    <text evidence="5">The sequence shown here is derived from an EMBL/GenBank/DDBJ whole genome shotgun (WGS) entry which is preliminary data.</text>
</comment>
<gene>
    <name evidence="5" type="ORF">E9229_000451</name>
</gene>
<name>A0A839QEB9_9MICC</name>
<accession>A0A839QEB9</accession>
<keyword evidence="3" id="KW-0949">S-adenosyl-L-methionine</keyword>
<evidence type="ECO:0000256" key="2">
    <source>
        <dbReference type="ARBA" id="ARBA00022679"/>
    </source>
</evidence>
<evidence type="ECO:0000259" key="4">
    <source>
        <dbReference type="Pfam" id="PF13649"/>
    </source>
</evidence>
<evidence type="ECO:0000256" key="3">
    <source>
        <dbReference type="ARBA" id="ARBA00022691"/>
    </source>
</evidence>
<proteinExistence type="predicted"/>
<dbReference type="PANTHER" id="PTHR43464:SF19">
    <property type="entry name" value="UBIQUINONE BIOSYNTHESIS O-METHYLTRANSFERASE, MITOCHONDRIAL"/>
    <property type="match status" value="1"/>
</dbReference>
<dbReference type="RefSeq" id="WP_183509639.1">
    <property type="nucleotide sequence ID" value="NZ_BAABGK010000041.1"/>
</dbReference>
<dbReference type="PANTHER" id="PTHR43464">
    <property type="entry name" value="METHYLTRANSFERASE"/>
    <property type="match status" value="1"/>
</dbReference>
<dbReference type="Proteomes" id="UP000523000">
    <property type="component" value="Unassembled WGS sequence"/>
</dbReference>
<organism evidence="5 6">
    <name type="scientific">Paeniglutamicibacter cryotolerans</name>
    <dbReference type="NCBI Taxonomy" id="670079"/>
    <lineage>
        <taxon>Bacteria</taxon>
        <taxon>Bacillati</taxon>
        <taxon>Actinomycetota</taxon>
        <taxon>Actinomycetes</taxon>
        <taxon>Micrococcales</taxon>
        <taxon>Micrococcaceae</taxon>
        <taxon>Paeniglutamicibacter</taxon>
    </lineage>
</organism>
<evidence type="ECO:0000256" key="1">
    <source>
        <dbReference type="ARBA" id="ARBA00022603"/>
    </source>
</evidence>
<evidence type="ECO:0000313" key="6">
    <source>
        <dbReference type="Proteomes" id="UP000523000"/>
    </source>
</evidence>
<evidence type="ECO:0000313" key="5">
    <source>
        <dbReference type="EMBL" id="MBB2994260.1"/>
    </source>
</evidence>
<dbReference type="SUPFAM" id="SSF53335">
    <property type="entry name" value="S-adenosyl-L-methionine-dependent methyltransferases"/>
    <property type="match status" value="1"/>
</dbReference>
<dbReference type="AlphaFoldDB" id="A0A839QEB9"/>
<dbReference type="InterPro" id="IPR029063">
    <property type="entry name" value="SAM-dependent_MTases_sf"/>
</dbReference>
<dbReference type="InterPro" id="IPR041698">
    <property type="entry name" value="Methyltransf_25"/>
</dbReference>
<dbReference type="Gene3D" id="3.40.50.150">
    <property type="entry name" value="Vaccinia Virus protein VP39"/>
    <property type="match status" value="1"/>
</dbReference>
<dbReference type="Pfam" id="PF13649">
    <property type="entry name" value="Methyltransf_25"/>
    <property type="match status" value="1"/>
</dbReference>
<reference evidence="5 6" key="1">
    <citation type="submission" date="2020-08" db="EMBL/GenBank/DDBJ databases">
        <title>Sequencing the genomes of 1000 actinobacteria strains.</title>
        <authorList>
            <person name="Klenk H.-P."/>
        </authorList>
    </citation>
    <scope>NUCLEOTIDE SEQUENCE [LARGE SCALE GENOMIC DNA]</scope>
    <source>
        <strain evidence="5 6">DSM 22826</strain>
    </source>
</reference>
<keyword evidence="2 5" id="KW-0808">Transferase</keyword>
<dbReference type="GO" id="GO:0032259">
    <property type="term" value="P:methylation"/>
    <property type="evidence" value="ECO:0007669"/>
    <property type="project" value="UniProtKB-KW"/>
</dbReference>
<feature type="domain" description="Methyltransferase" evidence="4">
    <location>
        <begin position="52"/>
        <end position="146"/>
    </location>
</feature>
<protein>
    <submittedName>
        <fullName evidence="5">SAM-dependent methyltransferase</fullName>
    </submittedName>
</protein>
<dbReference type="EMBL" id="JACHVS010000001">
    <property type="protein sequence ID" value="MBB2994260.1"/>
    <property type="molecule type" value="Genomic_DNA"/>
</dbReference>
<keyword evidence="1 5" id="KW-0489">Methyltransferase</keyword>
<dbReference type="CDD" id="cd02440">
    <property type="entry name" value="AdoMet_MTases"/>
    <property type="match status" value="1"/>
</dbReference>
<sequence length="204" mass="21906">MRKETLWEAQVRANPGHSQWYIDRFAALRAEGADLHGEARLIDAMVPRGASILDAGCGPGRVGGELAARGHRVTGVDVDPVLVNQARTDFPNARWEVGDLSELDLPDERDPGFELIVCAGNVLTFLAEGTSGTVLERFAAHLAPTGRLVTAFGTSRGYAPETFLADARAANLVVDSLHSTWDLRPYKEDSDFLVAILAPSGIVG</sequence>
<keyword evidence="6" id="KW-1185">Reference proteome</keyword>